<feature type="region of interest" description="Disordered" evidence="1">
    <location>
        <begin position="360"/>
        <end position="416"/>
    </location>
</feature>
<reference evidence="2 3" key="1">
    <citation type="journal article" date="2024" name="Nat. Commun.">
        <title>Phylogenomics reveals the evolutionary origins of lichenization in chlorophyte algae.</title>
        <authorList>
            <person name="Puginier C."/>
            <person name="Libourel C."/>
            <person name="Otte J."/>
            <person name="Skaloud P."/>
            <person name="Haon M."/>
            <person name="Grisel S."/>
            <person name="Petersen M."/>
            <person name="Berrin J.G."/>
            <person name="Delaux P.M."/>
            <person name="Dal Grande F."/>
            <person name="Keller J."/>
        </authorList>
    </citation>
    <scope>NUCLEOTIDE SEQUENCE [LARGE SCALE GENOMIC DNA]</scope>
    <source>
        <strain evidence="2 3">SAG 2145</strain>
    </source>
</reference>
<feature type="compositionally biased region" description="Polar residues" evidence="1">
    <location>
        <begin position="153"/>
        <end position="204"/>
    </location>
</feature>
<dbReference type="EMBL" id="JALJOS010000077">
    <property type="protein sequence ID" value="KAK9816377.1"/>
    <property type="molecule type" value="Genomic_DNA"/>
</dbReference>
<evidence type="ECO:0000313" key="2">
    <source>
        <dbReference type="EMBL" id="KAK9816377.1"/>
    </source>
</evidence>
<organism evidence="2 3">
    <name type="scientific">Apatococcus lobatus</name>
    <dbReference type="NCBI Taxonomy" id="904363"/>
    <lineage>
        <taxon>Eukaryota</taxon>
        <taxon>Viridiplantae</taxon>
        <taxon>Chlorophyta</taxon>
        <taxon>core chlorophytes</taxon>
        <taxon>Trebouxiophyceae</taxon>
        <taxon>Chlorellales</taxon>
        <taxon>Chlorellaceae</taxon>
        <taxon>Apatococcus</taxon>
    </lineage>
</organism>
<accession>A0AAW1Q555</accession>
<dbReference type="AlphaFoldDB" id="A0AAW1Q555"/>
<feature type="compositionally biased region" description="Basic and acidic residues" evidence="1">
    <location>
        <begin position="383"/>
        <end position="393"/>
    </location>
</feature>
<gene>
    <name evidence="2" type="ORF">WJX74_010452</name>
</gene>
<feature type="compositionally biased region" description="Low complexity" evidence="1">
    <location>
        <begin position="206"/>
        <end position="240"/>
    </location>
</feature>
<comment type="caution">
    <text evidence="2">The sequence shown here is derived from an EMBL/GenBank/DDBJ whole genome shotgun (WGS) entry which is preliminary data.</text>
</comment>
<feature type="region of interest" description="Disordered" evidence="1">
    <location>
        <begin position="153"/>
        <end position="299"/>
    </location>
</feature>
<feature type="compositionally biased region" description="Polar residues" evidence="1">
    <location>
        <begin position="268"/>
        <end position="279"/>
    </location>
</feature>
<sequence length="512" mass="50506">MLGSLAAVGRAAERTPNPQPQPAFSLLSTSTPVDVDTRSFGQASATSYKIRLEISILTFRDQATGSVPTMQTPTGVNSLNGSAMVGELTPGRLGENTGALPTGVSSGGSSGTTTGITSGLHNTHIGQNTHSGMGNQTGLTSGIHSGMGNQSGLTSGTHFGMGNQSGLTSGTHSGMGNHSGLTSGTHSGMGTQSGLTSGTHSGTHSAVPAGAAAGTGAGLASAHPHSGTHSNTHSGTNSGTNGTGSNMGPGIPAGTPATATTALATGANMNGHNPATGVTRTGGPEGAKDFSRASGISGQEVCGNHTVPGMEHIGTGYSGPHTKRGDISAPTGALPAGFVEKGATNQPIPRPSPKDFFKMSNSGTPAAPQALAQRPVHQDPISESDHVAPDHGGHMGLPGDMKTATPSQRTEGVNPYAAGAHGDHLVQGLSHGGTGYAGATAARGDNTAPTGSLPPGTIEAGAQNQAIPRPSAKDQFLINNAATPSNPISLAKRAFKSGLGIGKAPTDETTTK</sequence>
<evidence type="ECO:0000256" key="1">
    <source>
        <dbReference type="SAM" id="MobiDB-lite"/>
    </source>
</evidence>
<dbReference type="Proteomes" id="UP001438707">
    <property type="component" value="Unassembled WGS sequence"/>
</dbReference>
<feature type="compositionally biased region" description="Low complexity" evidence="1">
    <location>
        <begin position="248"/>
        <end position="267"/>
    </location>
</feature>
<proteinExistence type="predicted"/>
<evidence type="ECO:0000313" key="3">
    <source>
        <dbReference type="Proteomes" id="UP001438707"/>
    </source>
</evidence>
<protein>
    <submittedName>
        <fullName evidence="2">Uncharacterized protein</fullName>
    </submittedName>
</protein>
<name>A0AAW1Q555_9CHLO</name>
<keyword evidence="3" id="KW-1185">Reference proteome</keyword>
<feature type="region of interest" description="Disordered" evidence="1">
    <location>
        <begin position="1"/>
        <end position="26"/>
    </location>
</feature>